<evidence type="ECO:0000259" key="2">
    <source>
        <dbReference type="Pfam" id="PF11707"/>
    </source>
</evidence>
<evidence type="ECO:0000259" key="3">
    <source>
        <dbReference type="Pfam" id="PF16201"/>
    </source>
</evidence>
<sequence>SNKNTRAKLAAHFLPNKKYLETKMAIEAKNKRKRKHQNVQNDGEDLPDDGEVAVPKKIAKKVKQAKDYGNQLKKKKVKNPAGEQEAGEGEKTVNGKADLAEDVQEEEEEEMQEHDSGYEEKALKFSKDFKMLNFRTKLRSNNFITELRHFLHIIQSRPKLVAKYIEKRGKPLELAEALERVDKTNTLHIGYLCQALQLVLMEIVSNQKEHMESAVYASRYFLKSHGNVIDQLLKSAQLQHRRTALKLLTAIVCVDPQLGRQLLASYDILSNVKTIENMLSHSPQELKETETVRKCFIHFVLAYLIDGNTLLIRNILDRGALIRALASGLQYDDHVTVCVVVSTLRKYVLECNEISKTKKIHVFDAECCRHFARLYDWLGPKVYAAKCAGRQGPHTQLPMDQIVPLVNAEERDAVAKVTHEFLLLLMTSRKHGICFDAITNYRQKHNAIQGKIIGQLYKPWCNERKTELVIRILATCPDLARHTVRNFAGIINPLRTAQRDWIAACEFLTKIIATLQPQLLRAALDKITLTDCTYFIKDVCLPIETLALLTGAKMVRHKNFGFRLAANKLLYAMFAQYSAYMAAITKREEARDNVNSLRRFRLDILNHILVNYPTVEEILFSLYMSIKDQEAEEVTVLDHLDVSLDLLLIICKEHRSFVNKTSTILDYLNLLRPLYAGDEGGDASTATGNIKLELKAIKTILLLLPKALDPTEQLFSSVLKSFIKAFMYGSEEVRVEAGQLLHTIFLNTGLFDSGVWEIDLWLEALRFFDADTVDVVTQVFIEALQVTRVDVEMPKTTENILNEQNLKKLFEHIESGLSVQAYVESVSISKLLPLIFKGVEIITPLDKYLETVCLLLYHYYPNPEQVFELYKQQFNTLDNYMRSWLAASAKELSLKSAKLPAELRVLAQLHDALVRGDVKFAKIFAKSKTEAAALEVTLRGETVALSAELKSERLLMIYVQQALFVVAQLVEKQRLTRSQAEAAAEFLGDCVNVLCALTPTEQAIGEHDYNFVDNLFKYIFNLRLTRIQSTELISASNETQLSYLYFLRLLTERCNHHPYFVTHAVNCRLKVVKAIAISIQSVEQTKAASEQLQDAVRLVRALQLCAGECIEVLELLVTKLKCGDFVLAETTQKSVYYELLVCALQRLAALKQAVKCDFVPKFTKLYVNLVKRFGAEMGYEQLEEALYDFLSIAHQYIPQLGAKFFGAFFVERRIAKSSIKLACLLLERDAQLDDEFVQLLPTHMHKKELVYPLIDIAFGKGLTLEPTLLQNIYQSFKSGFMKTIEKPQKAGVIYKEHAGASIALIERCMPRSECVDFCNKSFKFDGLEVYQLRVIHAIYSKAFGDSTDAASNNQQRATIFVNFINLQVQLLSIELKKQQVDAEKLELCAFLLQNWWQLVSVACAAKPLMAKKQRAGKKKKGNALTEDVAEAHEQVAQADTDTDTATGFTPDFTKLLHNQQWLNFCKLCLKLGMHSVVGDEAATQQTDATHGLLLQLLAYLCQQLYADYTAEQDAVSPMAEPAQLFDMICTHSKFFDIVLSPRETQVKTQVLHLLYTLALKNPSALSDAQIPIILSAYQAKLSDADRYALSLLQLYEVHDCGLQRYRPFIWGESAIAFYALRAADEERAKLTQQETSIAQVMSLIDRQLCEYTIDNFPIWRKLNGAQQLPAIEFRDPSQKALEFGGNELERRIERGDAQFDEAELRLCPVRARVSQQCYDPAFFVPLMNMCFAPEAYSHPARPVQNGLLSLVFAALSSQDRDMRLAAGCVQLRYRAHFEANKFFERPLWVQAYDNIQAGLNELRESWVKHKKNSGIPRVPYIPGLFVAKTFNLTTDPTHLLYKQLTMYLRLKSTFNFQCVPEFNVLFYSPEIEHQAFRQFIVEVIRNGLKSGTDLFLLVTTNTFKVLQGFYGSAMSTLDMNLLILSVFSTCAKIPASSKVMIEHVGLLPWLSSVISTIEFYHFDIIEGLISTISNLWYSVKAFAHEFHNFAHITLELHLLVLGLLPHLSARISPHNFARLMNILQKTSCGQHCAVSETQLTNLIECAGKHYPSLVQDIEGIKSFGGAGAATHEAYCQQLYAALGDASDASTALMTLSSLRAYTIDWWQCRHAQNALTGASADVELNVTVAG</sequence>
<gene>
    <name evidence="4" type="primary">Urb1</name>
    <name evidence="4" type="ORF">c0_g1_i1</name>
</gene>
<feature type="compositionally biased region" description="Acidic residues" evidence="1">
    <location>
        <begin position="42"/>
        <end position="51"/>
    </location>
</feature>
<feature type="domain" description="URB1 N-terminal" evidence="2">
    <location>
        <begin position="173"/>
        <end position="495"/>
    </location>
</feature>
<evidence type="ECO:0000256" key="1">
    <source>
        <dbReference type="SAM" id="MobiDB-lite"/>
    </source>
</evidence>
<accession>A0A0K8W6F1</accession>
<dbReference type="GO" id="GO:0000463">
    <property type="term" value="P:maturation of LSU-rRNA from tricistronic rRNA transcript (SSU-rRNA, 5.8S rRNA, LSU-rRNA)"/>
    <property type="evidence" value="ECO:0007669"/>
    <property type="project" value="TreeGrafter"/>
</dbReference>
<dbReference type="OrthoDB" id="72892at2759"/>
<proteinExistence type="predicted"/>
<evidence type="ECO:0000313" key="4">
    <source>
        <dbReference type="EMBL" id="JAI46652.1"/>
    </source>
</evidence>
<dbReference type="InterPro" id="IPR039844">
    <property type="entry name" value="URB1"/>
</dbReference>
<dbReference type="InterPro" id="IPR016024">
    <property type="entry name" value="ARM-type_fold"/>
</dbReference>
<feature type="domain" description="URB1 C-terminal" evidence="3">
    <location>
        <begin position="1748"/>
        <end position="1949"/>
    </location>
</feature>
<dbReference type="Pfam" id="PF16201">
    <property type="entry name" value="NopRA1"/>
    <property type="match status" value="1"/>
</dbReference>
<name>A0A0K8W6F1_BACLA</name>
<dbReference type="GO" id="GO:0005730">
    <property type="term" value="C:nucleolus"/>
    <property type="evidence" value="ECO:0007669"/>
    <property type="project" value="TreeGrafter"/>
</dbReference>
<dbReference type="PANTHER" id="PTHR13500:SF0">
    <property type="entry name" value="NUCLEOLAR PRE-RIBOSOMAL-ASSOCIATED PROTEIN 1"/>
    <property type="match status" value="1"/>
</dbReference>
<dbReference type="InterPro" id="IPR032436">
    <property type="entry name" value="URB1_C"/>
</dbReference>
<organism evidence="4">
    <name type="scientific">Bactrocera latifrons</name>
    <name type="common">Malaysian fruit fly</name>
    <name type="synonym">Chaetodacus latifrons</name>
    <dbReference type="NCBI Taxonomy" id="174628"/>
    <lineage>
        <taxon>Eukaryota</taxon>
        <taxon>Metazoa</taxon>
        <taxon>Ecdysozoa</taxon>
        <taxon>Arthropoda</taxon>
        <taxon>Hexapoda</taxon>
        <taxon>Insecta</taxon>
        <taxon>Pterygota</taxon>
        <taxon>Neoptera</taxon>
        <taxon>Endopterygota</taxon>
        <taxon>Diptera</taxon>
        <taxon>Brachycera</taxon>
        <taxon>Muscomorpha</taxon>
        <taxon>Tephritoidea</taxon>
        <taxon>Tephritidae</taxon>
        <taxon>Bactrocera</taxon>
        <taxon>Bactrocera</taxon>
    </lineage>
</organism>
<dbReference type="EMBL" id="GDHF01005662">
    <property type="protein sequence ID" value="JAI46652.1"/>
    <property type="molecule type" value="Transcribed_RNA"/>
</dbReference>
<feature type="non-terminal residue" evidence="4">
    <location>
        <position position="1"/>
    </location>
</feature>
<feature type="region of interest" description="Disordered" evidence="1">
    <location>
        <begin position="30"/>
        <end position="96"/>
    </location>
</feature>
<reference evidence="4" key="1">
    <citation type="submission" date="2015-06" db="EMBL/GenBank/DDBJ databases">
        <authorList>
            <person name="Hoefler B.C."/>
            <person name="Straight P.D."/>
        </authorList>
    </citation>
    <scope>NUCLEOTIDE SEQUENCE</scope>
</reference>
<dbReference type="GO" id="GO:0000466">
    <property type="term" value="P:maturation of 5.8S rRNA from tricistronic rRNA transcript (SSU-rRNA, 5.8S rRNA, LSU-rRNA)"/>
    <property type="evidence" value="ECO:0007669"/>
    <property type="project" value="TreeGrafter"/>
</dbReference>
<dbReference type="InterPro" id="IPR021714">
    <property type="entry name" value="URB1_N"/>
</dbReference>
<dbReference type="PANTHER" id="PTHR13500">
    <property type="entry name" value="NUCLEOLAR PRERIBOSOMAL-ASSOCIATED PROTEIN 1"/>
    <property type="match status" value="1"/>
</dbReference>
<protein>
    <submittedName>
        <fullName evidence="4">Nucleolar pre-ribosomal-associated protein 1</fullName>
    </submittedName>
</protein>
<dbReference type="SUPFAM" id="SSF48371">
    <property type="entry name" value="ARM repeat"/>
    <property type="match status" value="1"/>
</dbReference>
<dbReference type="Pfam" id="PF11707">
    <property type="entry name" value="Npa1"/>
    <property type="match status" value="1"/>
</dbReference>